<gene>
    <name evidence="1" type="ORF">QFC19_005950</name>
</gene>
<evidence type="ECO:0000313" key="1">
    <source>
        <dbReference type="EMBL" id="KAJ9099525.1"/>
    </source>
</evidence>
<name>A0ACC2VKV4_9TREE</name>
<sequence length="346" mass="38189">MDKEYVILGYVSHPLSYETILTFSAGVIGLYTCYSLIEKGVAAKNIEIVAQHLPGDTSKLYTSPWAGGNFSCISPDDAGTLKYDKFTYTNLGKLFKKLGPNCGLAKLPTTEMWDFEPSQAKIDSISGYLENFTIIPEKDLKGKKFGVKYTTWNFNCPKFIQHFHQYLLLLGVTFTRKSLTSLSEATSSSTIVLFNCSGIGAYYLTKDEKVFPVRGQVLVIDAPHIKENRMIWGTDSATYIIPRPDSTEVVLGGFVQSGNWSGDTLKTETEDIVQRTTALFPETANMRVLRVATGLRPYREGGVRIEKQTIGSVVIIHNYGAGGYGYQAGLGMADHATALHLDQAKL</sequence>
<comment type="caution">
    <text evidence="1">The sequence shown here is derived from an EMBL/GenBank/DDBJ whole genome shotgun (WGS) entry which is preliminary data.</text>
</comment>
<reference evidence="1" key="1">
    <citation type="submission" date="2023-04" db="EMBL/GenBank/DDBJ databases">
        <title>Draft Genome sequencing of Naganishia species isolated from polar environments using Oxford Nanopore Technology.</title>
        <authorList>
            <person name="Leo P."/>
            <person name="Venkateswaran K."/>
        </authorList>
    </citation>
    <scope>NUCLEOTIDE SEQUENCE</scope>
    <source>
        <strain evidence="1">MNA-CCFEE 5261</strain>
    </source>
</reference>
<keyword evidence="2" id="KW-1185">Reference proteome</keyword>
<dbReference type="EMBL" id="JASBWR010000069">
    <property type="protein sequence ID" value="KAJ9099525.1"/>
    <property type="molecule type" value="Genomic_DNA"/>
</dbReference>
<accession>A0ACC2VKV4</accession>
<protein>
    <submittedName>
        <fullName evidence="1">Uncharacterized protein</fullName>
    </submittedName>
</protein>
<dbReference type="Proteomes" id="UP001241377">
    <property type="component" value="Unassembled WGS sequence"/>
</dbReference>
<proteinExistence type="predicted"/>
<organism evidence="1 2">
    <name type="scientific">Naganishia cerealis</name>
    <dbReference type="NCBI Taxonomy" id="610337"/>
    <lineage>
        <taxon>Eukaryota</taxon>
        <taxon>Fungi</taxon>
        <taxon>Dikarya</taxon>
        <taxon>Basidiomycota</taxon>
        <taxon>Agaricomycotina</taxon>
        <taxon>Tremellomycetes</taxon>
        <taxon>Filobasidiales</taxon>
        <taxon>Filobasidiaceae</taxon>
        <taxon>Naganishia</taxon>
    </lineage>
</organism>
<evidence type="ECO:0000313" key="2">
    <source>
        <dbReference type="Proteomes" id="UP001241377"/>
    </source>
</evidence>